<proteinExistence type="predicted"/>
<comment type="caution">
    <text evidence="1">The sequence shown here is derived from an EMBL/GenBank/DDBJ whole genome shotgun (WGS) entry which is preliminary data.</text>
</comment>
<organism evidence="1 2">
    <name type="scientific">Bauhinia variegata</name>
    <name type="common">Purple orchid tree</name>
    <name type="synonym">Phanera variegata</name>
    <dbReference type="NCBI Taxonomy" id="167791"/>
    <lineage>
        <taxon>Eukaryota</taxon>
        <taxon>Viridiplantae</taxon>
        <taxon>Streptophyta</taxon>
        <taxon>Embryophyta</taxon>
        <taxon>Tracheophyta</taxon>
        <taxon>Spermatophyta</taxon>
        <taxon>Magnoliopsida</taxon>
        <taxon>eudicotyledons</taxon>
        <taxon>Gunneridae</taxon>
        <taxon>Pentapetalae</taxon>
        <taxon>rosids</taxon>
        <taxon>fabids</taxon>
        <taxon>Fabales</taxon>
        <taxon>Fabaceae</taxon>
        <taxon>Cercidoideae</taxon>
        <taxon>Cercideae</taxon>
        <taxon>Bauhiniinae</taxon>
        <taxon>Bauhinia</taxon>
    </lineage>
</organism>
<evidence type="ECO:0000313" key="1">
    <source>
        <dbReference type="EMBL" id="KAI4298985.1"/>
    </source>
</evidence>
<dbReference type="EMBL" id="CM039438">
    <property type="protein sequence ID" value="KAI4298985.1"/>
    <property type="molecule type" value="Genomic_DNA"/>
</dbReference>
<gene>
    <name evidence="1" type="ORF">L6164_032487</name>
</gene>
<dbReference type="Proteomes" id="UP000828941">
    <property type="component" value="Chromosome 13"/>
</dbReference>
<protein>
    <submittedName>
        <fullName evidence="1">Uncharacterized protein</fullName>
    </submittedName>
</protein>
<keyword evidence="2" id="KW-1185">Reference proteome</keyword>
<sequence length="1653" mass="186448">MGTLCRSGYWVPIFLACLGLLGVGSAFADIRRPKNVQVSLQAKWSGTPLLLEAGELLSKEQKDLFWEFIEIWHNTEKDAGYTLTAKDCLKKILGYGRSLLREPLASLFEFSLLLRSASPRLVLYQQLADESLSSFPLGDEIYSNNDNGENREIKKSVESTKSDPLLVGVKLKGPGGKCCWVDTGGQLFSEVSELLSWLQSPAQLAGDSFQQPEIFEFDHVHSDSSIGSHVAILYGALGTYCFKDFHVALVEAAREGKVKYVLRPVLPSGCEANFGHCGSVGAGESINLGGYGVELALKNMEYKAMDDSAIRKGVTLEDSRTEDLSQEVRGFIFSKILERKPELTSEIMAFRDYLSSSTVSDTLEVWELKDLGHQAVQRIVDASDPLQSMQEINQNFPNIVSSLSRMKLNDSVAEEITANQRMIPPGKSLMALNGALLNVEDVDLYLLVDLIHQDLLLADQFSKLKIPHSTVRKLLSTLPPPDSNMFRIDFRSTHVHYLNNLEVDANYKRWRSNMNEILMPVFPGQLRYIRKNLFHAVFVLDPATICGLESIDLIMSLYENNFPMRFGILLYSSKYIMQLENLSTKENAYKLEDDISAKIIRLFIYIKENHRAQTAFQFLSNINKLRIESDGAADDALEVHHVEAAFVDTILPKAKSPPQEILLKLEKEENLKKLSQESSAFVFKLGLSKLQCSLLMNGLVTDPTEDALLNALNDETSRIQEQVYFGHINSHTDVLAKFLSEAGIQRYNPRIVSDKKPRFISLPTFSDDSILNDIYYLHSPGTMDDLKPVTHLLSIDTSSSDGLKLLRHGLCYLMDGSKNARVGILFSGSQSADMSKLLFVKAFEITTSSYSHKKNVLDFLDQLTSFYEQKYILTSAVAAESTQAFIDKVCDLAEANGLPSKGYRPALSELSTEQVRKHLIKNSSSLLAPNRNCSSISYLPPFTLNPNFRVLGLEFSTTAVITNGRVTYPIDKSTFLSDDLHLLESVEFKQRTKHIVEIIEELQWEDVDPDMLTSKFISDIVMVLSSSMALRDRSSENARFEILNDQHSAIILNSENSSIHIDAVLDPLSSTGQKLSGILRVLWKYIQPSMRIVLNPLSSLADLPLKNYYRYVVPTMDDFSNIDPAINGPKAFFSNMPLSKTLTMNLDVPEPWLVEPVIAVHDMDNILLENLGDTTTLQAVFELEALVLTGHCSEKDHDPPRGLQLILGTKSMPHLVDTLVMANLGYWQMKVFPGVWYSQLAPGRSSELYALKEHDDGNQDKQSSKLITINDLRGKVVHLEVVKKKGKEHEKLLVSDEDPQGQKKGNGWNSNLMKWASGFIGGNKPSKNAESSSLEKGKGGRHGKTINIFSIASGHLYERFLKIMILSVLKNTHRPVKFWFIKNYLSPPFKDVIPHMAKEYGFEFELITYKWPTWLHKQKEKQRIIWAYKILFLDVIFPLSLEKVIFVDADQIVRADMGELYDMDLKGRPLAYTPFCDNNKEMDGYRFWRQGFWNDHLRGKPYHISALYVVDLNKFRETAAGDNLRVFYETLSKDPNSLSNLDQDLPNYAQHNVPIFSLPQEWLWCESWCGNATKAKAKTIDLCNNPMTKEPKLQGARRIVAEWPDLDLEARRFTAKILGDNLESQEPEQSPKESKDLASDESSNEDSESKAEL</sequence>
<name>A0ACB9KPJ3_BAUVA</name>
<evidence type="ECO:0000313" key="2">
    <source>
        <dbReference type="Proteomes" id="UP000828941"/>
    </source>
</evidence>
<accession>A0ACB9KPJ3</accession>
<reference evidence="1 2" key="1">
    <citation type="journal article" date="2022" name="DNA Res.">
        <title>Chromosomal-level genome assembly of the orchid tree Bauhinia variegata (Leguminosae; Cercidoideae) supports the allotetraploid origin hypothesis of Bauhinia.</title>
        <authorList>
            <person name="Zhong Y."/>
            <person name="Chen Y."/>
            <person name="Zheng D."/>
            <person name="Pang J."/>
            <person name="Liu Y."/>
            <person name="Luo S."/>
            <person name="Meng S."/>
            <person name="Qian L."/>
            <person name="Wei D."/>
            <person name="Dai S."/>
            <person name="Zhou R."/>
        </authorList>
    </citation>
    <scope>NUCLEOTIDE SEQUENCE [LARGE SCALE GENOMIC DNA]</scope>
    <source>
        <strain evidence="1">BV-YZ2020</strain>
    </source>
</reference>